<evidence type="ECO:0000256" key="5">
    <source>
        <dbReference type="ARBA" id="ARBA00023136"/>
    </source>
</evidence>
<dbReference type="InterPro" id="IPR000731">
    <property type="entry name" value="SSD"/>
</dbReference>
<dbReference type="Pfam" id="PF03176">
    <property type="entry name" value="MMPL"/>
    <property type="match status" value="2"/>
</dbReference>
<evidence type="ECO:0000256" key="2">
    <source>
        <dbReference type="ARBA" id="ARBA00022475"/>
    </source>
</evidence>
<feature type="transmembrane region" description="Helical" evidence="6">
    <location>
        <begin position="12"/>
        <end position="32"/>
    </location>
</feature>
<feature type="domain" description="SSD" evidence="7">
    <location>
        <begin position="248"/>
        <end position="381"/>
    </location>
</feature>
<feature type="transmembrane region" description="Helical" evidence="6">
    <location>
        <begin position="221"/>
        <end position="238"/>
    </location>
</feature>
<keyword evidence="3 6" id="KW-0812">Transmembrane</keyword>
<evidence type="ECO:0000313" key="8">
    <source>
        <dbReference type="EMBL" id="OGI56955.1"/>
    </source>
</evidence>
<dbReference type="PROSITE" id="PS50156">
    <property type="entry name" value="SSD"/>
    <property type="match status" value="1"/>
</dbReference>
<dbReference type="EMBL" id="MFSV01000164">
    <property type="protein sequence ID" value="OGI56955.1"/>
    <property type="molecule type" value="Genomic_DNA"/>
</dbReference>
<dbReference type="SUPFAM" id="SSF82866">
    <property type="entry name" value="Multidrug efflux transporter AcrB transmembrane domain"/>
    <property type="match status" value="2"/>
</dbReference>
<feature type="transmembrane region" description="Helical" evidence="6">
    <location>
        <begin position="626"/>
        <end position="659"/>
    </location>
</feature>
<keyword evidence="4 6" id="KW-1133">Transmembrane helix</keyword>
<protein>
    <recommendedName>
        <fullName evidence="7">SSD domain-containing protein</fullName>
    </recommendedName>
</protein>
<evidence type="ECO:0000256" key="1">
    <source>
        <dbReference type="ARBA" id="ARBA00004651"/>
    </source>
</evidence>
<accession>A0A1F6UHT2</accession>
<evidence type="ECO:0000313" key="9">
    <source>
        <dbReference type="Proteomes" id="UP000177950"/>
    </source>
</evidence>
<evidence type="ECO:0000256" key="6">
    <source>
        <dbReference type="SAM" id="Phobius"/>
    </source>
</evidence>
<feature type="transmembrane region" description="Helical" evidence="6">
    <location>
        <begin position="352"/>
        <end position="375"/>
    </location>
</feature>
<keyword evidence="2" id="KW-1003">Cell membrane</keyword>
<dbReference type="Gene3D" id="1.20.1640.10">
    <property type="entry name" value="Multidrug efflux transporter AcrB transmembrane domain"/>
    <property type="match status" value="2"/>
</dbReference>
<keyword evidence="5 6" id="KW-0472">Membrane</keyword>
<feature type="transmembrane region" description="Helical" evidence="6">
    <location>
        <begin position="244"/>
        <end position="266"/>
    </location>
</feature>
<organism evidence="8 9">
    <name type="scientific">Candidatus Muproteobacteria bacterium RBG_19FT_COMBO_61_10</name>
    <dbReference type="NCBI Taxonomy" id="1817761"/>
    <lineage>
        <taxon>Bacteria</taxon>
        <taxon>Pseudomonadati</taxon>
        <taxon>Pseudomonadota</taxon>
        <taxon>Candidatus Muproteobacteria</taxon>
    </lineage>
</organism>
<feature type="transmembrane region" description="Helical" evidence="6">
    <location>
        <begin position="415"/>
        <end position="434"/>
    </location>
</feature>
<dbReference type="AlphaFoldDB" id="A0A1F6UHT2"/>
<feature type="transmembrane region" description="Helical" evidence="6">
    <location>
        <begin position="741"/>
        <end position="764"/>
    </location>
</feature>
<comment type="caution">
    <text evidence="8">The sequence shown here is derived from an EMBL/GenBank/DDBJ whole genome shotgun (WGS) entry which is preliminary data.</text>
</comment>
<comment type="subcellular location">
    <subcellularLocation>
        <location evidence="1">Cell membrane</location>
        <topology evidence="1">Multi-pass membrane protein</topology>
    </subcellularLocation>
</comment>
<dbReference type="InterPro" id="IPR050545">
    <property type="entry name" value="Mycobact_MmpL"/>
</dbReference>
<feature type="transmembrane region" description="Helical" evidence="6">
    <location>
        <begin position="713"/>
        <end position="735"/>
    </location>
</feature>
<evidence type="ECO:0000259" key="7">
    <source>
        <dbReference type="PROSITE" id="PS50156"/>
    </source>
</evidence>
<dbReference type="PANTHER" id="PTHR33406:SF13">
    <property type="entry name" value="MEMBRANE PROTEIN YDFJ"/>
    <property type="match status" value="1"/>
</dbReference>
<evidence type="ECO:0000256" key="4">
    <source>
        <dbReference type="ARBA" id="ARBA00022989"/>
    </source>
</evidence>
<reference evidence="8 9" key="1">
    <citation type="journal article" date="2016" name="Nat. Commun.">
        <title>Thousands of microbial genomes shed light on interconnected biogeochemical processes in an aquifer system.</title>
        <authorList>
            <person name="Anantharaman K."/>
            <person name="Brown C.T."/>
            <person name="Hug L.A."/>
            <person name="Sharon I."/>
            <person name="Castelle C.J."/>
            <person name="Probst A.J."/>
            <person name="Thomas B.C."/>
            <person name="Singh A."/>
            <person name="Wilkins M.J."/>
            <person name="Karaoz U."/>
            <person name="Brodie E.L."/>
            <person name="Williams K.H."/>
            <person name="Hubbard S.S."/>
            <person name="Banfield J.F."/>
        </authorList>
    </citation>
    <scope>NUCLEOTIDE SEQUENCE [LARGE SCALE GENOMIC DNA]</scope>
</reference>
<dbReference type="Proteomes" id="UP000177950">
    <property type="component" value="Unassembled WGS sequence"/>
</dbReference>
<proteinExistence type="predicted"/>
<dbReference type="PANTHER" id="PTHR33406">
    <property type="entry name" value="MEMBRANE PROTEIN MJ1562-RELATED"/>
    <property type="match status" value="1"/>
</dbReference>
<dbReference type="GO" id="GO:0005886">
    <property type="term" value="C:plasma membrane"/>
    <property type="evidence" value="ECO:0007669"/>
    <property type="project" value="UniProtKB-SubCell"/>
</dbReference>
<feature type="transmembrane region" description="Helical" evidence="6">
    <location>
        <begin position="327"/>
        <end position="345"/>
    </location>
</feature>
<feature type="transmembrane region" description="Helical" evidence="6">
    <location>
        <begin position="671"/>
        <end position="693"/>
    </location>
</feature>
<gene>
    <name evidence="8" type="ORF">A2V58_04550</name>
</gene>
<sequence length="796" mass="88044">MLQAYVQFIVRQRLWVILLIVGMTLFLGTRIASLKIDMDPDIWAPQAHPYVKSTHLLEEVFGGRNLTIIGIVPRQGDVYQPEVLRKIQRIQAGIEAIPEAVRRNILSLAARPVKEIKGTQDGMEVRDLLEPFPQTPADMQRLKEAVASNPIYINSLVSADGRTAAVIADFKVSKDNPSYTAIYQAIRKVTDAERDASVDILHGGVPVDLAWFEHHMMNMPLYFGVALLIIMAIQYWSFRSLQGMLLPILTALLSVVWGLGLMGLFGVHMDGMNTTTPILIMAVAAGHAIQILKRYYEEYHRQKAETSHGLSDKEISKRAVVESLVRVGPAMITAGLIATITFLSLANAGVSVVAHFGVFAGTGVFSALILEMTLIPAMRSWLRPPKVREMQREQRPGIIDRALHTLSDNLVGGRAPWILGGALLFIALAFAGVTRLHTDNSLKRYNNETSEVRRDDIALNTRLAGTSSIFFLIEGQGQDSIKDPKVLHGMAALQAFMEQQPHVGKTQSIADLIKRMNKAVHADNPAYNVIPDTHDLIAQYLFLYSLSGDPQDFDSLVDNDYQKAVMWVYLKDDSTAYAEDLYRRAQPVIAASFPPGVTVHIGGSLPQTAAINEVLTHEKYRNIVQMALIVFILASIALRSFVGGLFAVMPLIIIVLANFGLMGWLGVPLDMGTAVTAAMAIGIGADYELYLLFRFREELRKHRNLRIATRESLLTSGKAILFVAMSVAGGYSVLLTSDFGFYTRLSVMVIATMLVSALSALLFLRAMMMLFKPRFIFGDKRDELFEKSTVMQGAGQ</sequence>
<evidence type="ECO:0000256" key="3">
    <source>
        <dbReference type="ARBA" id="ARBA00022692"/>
    </source>
</evidence>
<name>A0A1F6UHT2_9PROT</name>
<dbReference type="InterPro" id="IPR004869">
    <property type="entry name" value="MMPL_dom"/>
</dbReference>